<organism evidence="2 3">
    <name type="scientific">Bradyrhizobium japonicum</name>
    <dbReference type="NCBI Taxonomy" id="375"/>
    <lineage>
        <taxon>Bacteria</taxon>
        <taxon>Pseudomonadati</taxon>
        <taxon>Pseudomonadota</taxon>
        <taxon>Alphaproteobacteria</taxon>
        <taxon>Hyphomicrobiales</taxon>
        <taxon>Nitrobacteraceae</taxon>
        <taxon>Bradyrhizobium</taxon>
    </lineage>
</organism>
<reference evidence="2 3" key="1">
    <citation type="submission" date="2017-03" db="EMBL/GenBank/DDBJ databases">
        <title>Whole genome sequences of fourteen strains of Bradyrhizobium canariense and one strain of Bradyrhizobium japonicum isolated from Lupinus (Papilionoideae: Genisteae) species in Algeria.</title>
        <authorList>
            <person name="Crovadore J."/>
            <person name="Chekireb D."/>
            <person name="Brachmann A."/>
            <person name="Chablais R."/>
            <person name="Cochard B."/>
            <person name="Lefort F."/>
        </authorList>
    </citation>
    <scope>NUCLEOTIDE SEQUENCE [LARGE SCALE GENOMIC DNA]</scope>
    <source>
        <strain evidence="2 3">UBMA197</strain>
    </source>
</reference>
<dbReference type="AlphaFoldDB" id="A0A1Y2J7X8"/>
<dbReference type="Proteomes" id="UP000193335">
    <property type="component" value="Unassembled WGS sequence"/>
</dbReference>
<name>A0A1Y2J7X8_BRAJP</name>
<protein>
    <submittedName>
        <fullName evidence="2">Uncharacterized protein</fullName>
    </submittedName>
</protein>
<proteinExistence type="predicted"/>
<dbReference type="EMBL" id="NAFL01000286">
    <property type="protein sequence ID" value="OSJ22159.1"/>
    <property type="molecule type" value="Genomic_DNA"/>
</dbReference>
<dbReference type="RefSeq" id="WP_085405449.1">
    <property type="nucleotide sequence ID" value="NZ_NAFL01000286.1"/>
</dbReference>
<gene>
    <name evidence="2" type="ORF">BSZ19_47095</name>
</gene>
<comment type="caution">
    <text evidence="2">The sequence shown here is derived from an EMBL/GenBank/DDBJ whole genome shotgun (WGS) entry which is preliminary data.</text>
</comment>
<evidence type="ECO:0000313" key="3">
    <source>
        <dbReference type="Proteomes" id="UP000193335"/>
    </source>
</evidence>
<evidence type="ECO:0000256" key="1">
    <source>
        <dbReference type="SAM" id="MobiDB-lite"/>
    </source>
</evidence>
<feature type="compositionally biased region" description="Basic residues" evidence="1">
    <location>
        <begin position="167"/>
        <end position="179"/>
    </location>
</feature>
<evidence type="ECO:0000313" key="2">
    <source>
        <dbReference type="EMBL" id="OSJ22159.1"/>
    </source>
</evidence>
<sequence length="179" mass="20604">MTVLSWDEAIEDVGVKYYGADWIKDLSHRELWLIDTYDLPADVFYPTFDLKPVVPASLREELERALDRQAWMLDQHAAVADFLKSKGYEEGEPIDNPRLEQAHLRVSRRFTSETAAAFVADFFRNNEAPNVQACESAARDAGYTGYRAIIRKNYEVQNSQREVPIKQGRKKLPKNPARK</sequence>
<accession>A0A1Y2J7X8</accession>
<feature type="region of interest" description="Disordered" evidence="1">
    <location>
        <begin position="159"/>
        <end position="179"/>
    </location>
</feature>